<feature type="non-terminal residue" evidence="14">
    <location>
        <position position="1"/>
    </location>
</feature>
<feature type="domain" description="C2H2-type" evidence="13">
    <location>
        <begin position="93"/>
        <end position="120"/>
    </location>
</feature>
<evidence type="ECO:0000259" key="13">
    <source>
        <dbReference type="PROSITE" id="PS50157"/>
    </source>
</evidence>
<dbReference type="GO" id="GO:0000981">
    <property type="term" value="F:DNA-binding transcription factor activity, RNA polymerase II-specific"/>
    <property type="evidence" value="ECO:0007669"/>
    <property type="project" value="TreeGrafter"/>
</dbReference>
<dbReference type="InterPro" id="IPR013087">
    <property type="entry name" value="Znf_C2H2_type"/>
</dbReference>
<name>A0A7L2P1U1_PYCJO</name>
<keyword evidence="4" id="KW-0677">Repeat</keyword>
<evidence type="ECO:0000256" key="10">
    <source>
        <dbReference type="ARBA" id="ARBA00023242"/>
    </source>
</evidence>
<dbReference type="InterPro" id="IPR036236">
    <property type="entry name" value="Znf_C2H2_sf"/>
</dbReference>
<reference evidence="14 15" key="1">
    <citation type="submission" date="2019-09" db="EMBL/GenBank/DDBJ databases">
        <title>Bird 10,000 Genomes (B10K) Project - Family phase.</title>
        <authorList>
            <person name="Zhang G."/>
        </authorList>
    </citation>
    <scope>NUCLEOTIDE SEQUENCE [LARGE SCALE GENOMIC DNA]</scope>
    <source>
        <strain evidence="14">B10K-DU-002-42</strain>
        <tissue evidence="14">Muscle</tissue>
    </source>
</reference>
<evidence type="ECO:0000256" key="3">
    <source>
        <dbReference type="ARBA" id="ARBA00022723"/>
    </source>
</evidence>
<dbReference type="PANTHER" id="PTHR23226:SF377">
    <property type="entry name" value="ZINC FINGER AND SCAN DOMAIN-CONTAINING PROTEIN 20"/>
    <property type="match status" value="1"/>
</dbReference>
<dbReference type="PROSITE" id="PS00028">
    <property type="entry name" value="ZINC_FINGER_C2H2_1"/>
    <property type="match status" value="3"/>
</dbReference>
<dbReference type="GO" id="GO:0000978">
    <property type="term" value="F:RNA polymerase II cis-regulatory region sequence-specific DNA binding"/>
    <property type="evidence" value="ECO:0007669"/>
    <property type="project" value="TreeGrafter"/>
</dbReference>
<dbReference type="GO" id="GO:0005634">
    <property type="term" value="C:nucleus"/>
    <property type="evidence" value="ECO:0007669"/>
    <property type="project" value="UniProtKB-SubCell"/>
</dbReference>
<evidence type="ECO:0000256" key="9">
    <source>
        <dbReference type="ARBA" id="ARBA00023163"/>
    </source>
</evidence>
<evidence type="ECO:0000256" key="8">
    <source>
        <dbReference type="ARBA" id="ARBA00023125"/>
    </source>
</evidence>
<proteinExistence type="inferred from homology"/>
<comment type="similarity">
    <text evidence="2">Belongs to the krueppel C2H2-type zinc-finger protein family.</text>
</comment>
<evidence type="ECO:0000256" key="6">
    <source>
        <dbReference type="ARBA" id="ARBA00022833"/>
    </source>
</evidence>
<comment type="caution">
    <text evidence="14">The sequence shown here is derived from an EMBL/GenBank/DDBJ whole genome shotgun (WGS) entry which is preliminary data.</text>
</comment>
<gene>
    <name evidence="14" type="primary">Znf347</name>
    <name evidence="14" type="ORF">PYCJOC_R01202</name>
</gene>
<keyword evidence="6" id="KW-0862">Zinc</keyword>
<dbReference type="Gene3D" id="3.30.160.60">
    <property type="entry name" value="Classic Zinc Finger"/>
    <property type="match status" value="4"/>
</dbReference>
<dbReference type="PANTHER" id="PTHR23226">
    <property type="entry name" value="ZINC FINGER AND SCAN DOMAIN-CONTAINING"/>
    <property type="match status" value="1"/>
</dbReference>
<dbReference type="Proteomes" id="UP000535705">
    <property type="component" value="Unassembled WGS sequence"/>
</dbReference>
<keyword evidence="7" id="KW-0805">Transcription regulation</keyword>
<evidence type="ECO:0000256" key="2">
    <source>
        <dbReference type="ARBA" id="ARBA00006991"/>
    </source>
</evidence>
<keyword evidence="8" id="KW-0238">DNA-binding</keyword>
<feature type="domain" description="C2H2-type" evidence="13">
    <location>
        <begin position="32"/>
        <end position="59"/>
    </location>
</feature>
<comment type="subcellular location">
    <subcellularLocation>
        <location evidence="1">Nucleus</location>
    </subcellularLocation>
</comment>
<dbReference type="OrthoDB" id="3437960at2759"/>
<protein>
    <submittedName>
        <fullName evidence="14">ZN347 protein</fullName>
    </submittedName>
</protein>
<dbReference type="SMART" id="SM00355">
    <property type="entry name" value="ZnF_C2H2"/>
    <property type="match status" value="4"/>
</dbReference>
<keyword evidence="15" id="KW-1185">Reference proteome</keyword>
<feature type="domain" description="C2H2-type" evidence="13">
    <location>
        <begin position="4"/>
        <end position="31"/>
    </location>
</feature>
<accession>A0A7L2P1U1</accession>
<keyword evidence="10" id="KW-0539">Nucleus</keyword>
<dbReference type="Pfam" id="PF13465">
    <property type="entry name" value="zf-H2C2_2"/>
    <property type="match status" value="1"/>
</dbReference>
<evidence type="ECO:0000256" key="11">
    <source>
        <dbReference type="PROSITE-ProRule" id="PRU00042"/>
    </source>
</evidence>
<dbReference type="PROSITE" id="PS50157">
    <property type="entry name" value="ZINC_FINGER_C2H2_2"/>
    <property type="match status" value="4"/>
</dbReference>
<dbReference type="FunFam" id="3.30.160.60:FF:000862">
    <property type="entry name" value="zinc finger protein 697"/>
    <property type="match status" value="1"/>
</dbReference>
<feature type="region of interest" description="Disordered" evidence="12">
    <location>
        <begin position="55"/>
        <end position="75"/>
    </location>
</feature>
<evidence type="ECO:0000313" key="14">
    <source>
        <dbReference type="EMBL" id="NXR77742.1"/>
    </source>
</evidence>
<evidence type="ECO:0000256" key="7">
    <source>
        <dbReference type="ARBA" id="ARBA00023015"/>
    </source>
</evidence>
<dbReference type="Pfam" id="PF00096">
    <property type="entry name" value="zf-C2H2"/>
    <property type="match status" value="1"/>
</dbReference>
<keyword evidence="5 11" id="KW-0863">Zinc-finger</keyword>
<evidence type="ECO:0000256" key="12">
    <source>
        <dbReference type="SAM" id="MobiDB-lite"/>
    </source>
</evidence>
<keyword evidence="9" id="KW-0804">Transcription</keyword>
<evidence type="ECO:0000256" key="4">
    <source>
        <dbReference type="ARBA" id="ARBA00022737"/>
    </source>
</evidence>
<evidence type="ECO:0000256" key="1">
    <source>
        <dbReference type="ARBA" id="ARBA00004123"/>
    </source>
</evidence>
<dbReference type="SUPFAM" id="SSF57667">
    <property type="entry name" value="beta-beta-alpha zinc fingers"/>
    <property type="match status" value="2"/>
</dbReference>
<feature type="compositionally biased region" description="Basic and acidic residues" evidence="12">
    <location>
        <begin position="55"/>
        <end position="71"/>
    </location>
</feature>
<feature type="non-terminal residue" evidence="14">
    <location>
        <position position="139"/>
    </location>
</feature>
<dbReference type="GO" id="GO:0008270">
    <property type="term" value="F:zinc ion binding"/>
    <property type="evidence" value="ECO:0007669"/>
    <property type="project" value="UniProtKB-KW"/>
</dbReference>
<dbReference type="EMBL" id="VWYP01017938">
    <property type="protein sequence ID" value="NXR77742.1"/>
    <property type="molecule type" value="Genomic_DNA"/>
</dbReference>
<evidence type="ECO:0000313" key="15">
    <source>
        <dbReference type="Proteomes" id="UP000535705"/>
    </source>
</evidence>
<feature type="domain" description="C2H2-type" evidence="13">
    <location>
        <begin position="121"/>
        <end position="139"/>
    </location>
</feature>
<organism evidence="14 15">
    <name type="scientific">Pycnonotus jocosus</name>
    <name type="common">Red-whiskered bulbul</name>
    <name type="synonym">Lanius jocosus</name>
    <dbReference type="NCBI Taxonomy" id="182897"/>
    <lineage>
        <taxon>Eukaryota</taxon>
        <taxon>Metazoa</taxon>
        <taxon>Chordata</taxon>
        <taxon>Craniata</taxon>
        <taxon>Vertebrata</taxon>
        <taxon>Euteleostomi</taxon>
        <taxon>Archelosauria</taxon>
        <taxon>Archosauria</taxon>
        <taxon>Dinosauria</taxon>
        <taxon>Saurischia</taxon>
        <taxon>Theropoda</taxon>
        <taxon>Coelurosauria</taxon>
        <taxon>Aves</taxon>
        <taxon>Neognathae</taxon>
        <taxon>Neoaves</taxon>
        <taxon>Telluraves</taxon>
        <taxon>Australaves</taxon>
        <taxon>Passeriformes</taxon>
        <taxon>Sylvioidea</taxon>
        <taxon>Pycnonotidae</taxon>
        <taxon>Pycnonotus</taxon>
    </lineage>
</organism>
<dbReference type="FunFam" id="3.30.160.60:FF:001708">
    <property type="entry name" value="Zinc finger protein 251"/>
    <property type="match status" value="1"/>
</dbReference>
<sequence>EKPYKCRDCGKGFHWNSHLERHRRIHTGEKPFQCRECGKSFSWSSHLDRHRRIHGNAEKSGWEKPKREEISAKTAQKRAGKCRGCGKNSGKFFECRECGKRFWWSSHLDRHRRIHAGEKPFGCGDCGKSFSQSSHLERH</sequence>
<keyword evidence="3" id="KW-0479">Metal-binding</keyword>
<dbReference type="FunFam" id="3.30.160.60:FF:000624">
    <property type="entry name" value="zinc finger protein 697"/>
    <property type="match status" value="1"/>
</dbReference>
<dbReference type="AlphaFoldDB" id="A0A7L2P1U1"/>
<dbReference type="FunFam" id="3.30.160.60:FF:000136">
    <property type="entry name" value="GLI family zinc finger 4"/>
    <property type="match status" value="1"/>
</dbReference>
<evidence type="ECO:0000256" key="5">
    <source>
        <dbReference type="ARBA" id="ARBA00022771"/>
    </source>
</evidence>